<evidence type="ECO:0000259" key="1">
    <source>
        <dbReference type="Pfam" id="PF00291"/>
    </source>
</evidence>
<dbReference type="GO" id="GO:0019344">
    <property type="term" value="P:cysteine biosynthetic process"/>
    <property type="evidence" value="ECO:0007669"/>
    <property type="project" value="UniProtKB-ARBA"/>
</dbReference>
<feature type="domain" description="Tryptophan synthase beta chain-like PALP" evidence="1">
    <location>
        <begin position="3"/>
        <end position="98"/>
    </location>
</feature>
<dbReference type="SUPFAM" id="SSF53686">
    <property type="entry name" value="Tryptophan synthase beta subunit-like PLP-dependent enzymes"/>
    <property type="match status" value="1"/>
</dbReference>
<dbReference type="InterPro" id="IPR001926">
    <property type="entry name" value="TrpB-like_PALP"/>
</dbReference>
<dbReference type="AlphaFoldDB" id="A0A2G9UMI5"/>
<proteinExistence type="predicted"/>
<dbReference type="EMBL" id="KZ346182">
    <property type="protein sequence ID" value="PIO70700.1"/>
    <property type="molecule type" value="Genomic_DNA"/>
</dbReference>
<dbReference type="Pfam" id="PF00291">
    <property type="entry name" value="PALP"/>
    <property type="match status" value="1"/>
</dbReference>
<dbReference type="Proteomes" id="UP000230423">
    <property type="component" value="Unassembled WGS sequence"/>
</dbReference>
<dbReference type="InterPro" id="IPR050214">
    <property type="entry name" value="Cys_Synth/Cystath_Beta-Synth"/>
</dbReference>
<dbReference type="InterPro" id="IPR036052">
    <property type="entry name" value="TrpB-like_PALP_sf"/>
</dbReference>
<organism evidence="2 3">
    <name type="scientific">Teladorsagia circumcincta</name>
    <name type="common">Brown stomach worm</name>
    <name type="synonym">Ostertagia circumcincta</name>
    <dbReference type="NCBI Taxonomy" id="45464"/>
    <lineage>
        <taxon>Eukaryota</taxon>
        <taxon>Metazoa</taxon>
        <taxon>Ecdysozoa</taxon>
        <taxon>Nematoda</taxon>
        <taxon>Chromadorea</taxon>
        <taxon>Rhabditida</taxon>
        <taxon>Rhabditina</taxon>
        <taxon>Rhabditomorpha</taxon>
        <taxon>Strongyloidea</taxon>
        <taxon>Trichostrongylidae</taxon>
        <taxon>Teladorsagia</taxon>
    </lineage>
</organism>
<reference evidence="2 3" key="1">
    <citation type="submission" date="2015-09" db="EMBL/GenBank/DDBJ databases">
        <title>Draft genome of the parasitic nematode Teladorsagia circumcincta isolate WARC Sus (inbred).</title>
        <authorList>
            <person name="Mitreva M."/>
        </authorList>
    </citation>
    <scope>NUCLEOTIDE SEQUENCE [LARGE SCALE GENOMIC DNA]</scope>
    <source>
        <strain evidence="2 3">S</strain>
    </source>
</reference>
<dbReference type="PANTHER" id="PTHR10314">
    <property type="entry name" value="CYSTATHIONINE BETA-SYNTHASE"/>
    <property type="match status" value="1"/>
</dbReference>
<name>A0A2G9UMI5_TELCI</name>
<dbReference type="Gene3D" id="3.40.50.1100">
    <property type="match status" value="1"/>
</dbReference>
<dbReference type="OrthoDB" id="10259545at2759"/>
<sequence length="145" mass="16267">MWALIEGHVKEGTPVYEASSGNTAASLAYMCRLLNVPFTAIVPDTIEDIKVRHIKEYGGDVIKVPLSERLIRARDIAAENGGFFMNQFGNADKAEEYHEKKYGKAEALPYKCTEAFQLQVATFHSNLQTSFTKFSYNLNPILDKT</sequence>
<gene>
    <name evidence="2" type="ORF">TELCIR_07430</name>
</gene>
<keyword evidence="3" id="KW-1185">Reference proteome</keyword>
<accession>A0A2G9UMI5</accession>
<evidence type="ECO:0000313" key="2">
    <source>
        <dbReference type="EMBL" id="PIO70700.1"/>
    </source>
</evidence>
<evidence type="ECO:0000313" key="3">
    <source>
        <dbReference type="Proteomes" id="UP000230423"/>
    </source>
</evidence>
<protein>
    <recommendedName>
        <fullName evidence="1">Tryptophan synthase beta chain-like PALP domain-containing protein</fullName>
    </recommendedName>
</protein>